<evidence type="ECO:0000256" key="1">
    <source>
        <dbReference type="SAM" id="MobiDB-lite"/>
    </source>
</evidence>
<name>A0A6C0DYB4_9ZZZZ</name>
<reference evidence="2" key="1">
    <citation type="journal article" date="2020" name="Nature">
        <title>Giant virus diversity and host interactions through global metagenomics.</title>
        <authorList>
            <person name="Schulz F."/>
            <person name="Roux S."/>
            <person name="Paez-Espino D."/>
            <person name="Jungbluth S."/>
            <person name="Walsh D.A."/>
            <person name="Denef V.J."/>
            <person name="McMahon K.D."/>
            <person name="Konstantinidis K.T."/>
            <person name="Eloe-Fadrosh E.A."/>
            <person name="Kyrpides N.C."/>
            <person name="Woyke T."/>
        </authorList>
    </citation>
    <scope>NUCLEOTIDE SEQUENCE</scope>
    <source>
        <strain evidence="2">GVMAG-M-3300023174-92</strain>
    </source>
</reference>
<protein>
    <submittedName>
        <fullName evidence="2">Uncharacterized protein</fullName>
    </submittedName>
</protein>
<dbReference type="AlphaFoldDB" id="A0A6C0DYB4"/>
<accession>A0A6C0DYB4</accession>
<proteinExistence type="predicted"/>
<dbReference type="EMBL" id="MN739689">
    <property type="protein sequence ID" value="QHT21320.1"/>
    <property type="molecule type" value="Genomic_DNA"/>
</dbReference>
<sequence length="200" mass="23145">MNETAVLNRGTGAGGANTNHHGKRFEEKTNNRTRLLDQGYTRESLRPHPKKETDYCLKRTDPDTGITNTFVEQHGLKCIMKADHDKQIFRCPDEAYMKEYPDGRKALFVLEKKEQRVEGSVETKLWSGPSLKREYELVLGPGFNVFYGFCVSEFLKRRLVSHEKKYEILHEILGEHNIVVLFGDDDNYFETLDAWISNSL</sequence>
<evidence type="ECO:0000313" key="2">
    <source>
        <dbReference type="EMBL" id="QHT21320.1"/>
    </source>
</evidence>
<feature type="region of interest" description="Disordered" evidence="1">
    <location>
        <begin position="1"/>
        <end position="57"/>
    </location>
</feature>
<feature type="compositionally biased region" description="Basic and acidic residues" evidence="1">
    <location>
        <begin position="43"/>
        <end position="57"/>
    </location>
</feature>
<organism evidence="2">
    <name type="scientific">viral metagenome</name>
    <dbReference type="NCBI Taxonomy" id="1070528"/>
    <lineage>
        <taxon>unclassified sequences</taxon>
        <taxon>metagenomes</taxon>
        <taxon>organismal metagenomes</taxon>
    </lineage>
</organism>